<evidence type="ECO:0000259" key="3">
    <source>
        <dbReference type="Pfam" id="PF18741"/>
    </source>
</evidence>
<dbReference type="RefSeq" id="WP_072783446.1">
    <property type="nucleotide sequence ID" value="NZ_FRCX01000003.1"/>
</dbReference>
<dbReference type="GO" id="GO:0004386">
    <property type="term" value="F:helicase activity"/>
    <property type="evidence" value="ECO:0007669"/>
    <property type="project" value="InterPro"/>
</dbReference>
<dbReference type="Pfam" id="PF13195">
    <property type="entry name" value="DUF4011"/>
    <property type="match status" value="1"/>
</dbReference>
<dbReference type="CDD" id="cd18808">
    <property type="entry name" value="SF1_C_Upf1"/>
    <property type="match status" value="1"/>
</dbReference>
<dbReference type="InterPro" id="IPR041677">
    <property type="entry name" value="DNA2/NAM7_AAA_11"/>
</dbReference>
<reference evidence="5" key="1">
    <citation type="submission" date="2016-11" db="EMBL/GenBank/DDBJ databases">
        <authorList>
            <person name="Varghese N."/>
            <person name="Submissions S."/>
        </authorList>
    </citation>
    <scope>NUCLEOTIDE SEQUENCE [LARGE SCALE GENOMIC DNA]</scope>
    <source>
        <strain evidence="5">Sac-22</strain>
    </source>
</reference>
<dbReference type="PANTHER" id="PTHR10887">
    <property type="entry name" value="DNA2/NAM7 HELICASE FAMILY"/>
    <property type="match status" value="1"/>
</dbReference>
<dbReference type="EMBL" id="FRCX01000003">
    <property type="protein sequence ID" value="SHM96653.1"/>
    <property type="molecule type" value="Genomic_DNA"/>
</dbReference>
<dbReference type="Pfam" id="PF18741">
    <property type="entry name" value="MTES_1575"/>
    <property type="match status" value="1"/>
</dbReference>
<name>A0A1M7N151_9BURK</name>
<feature type="domain" description="DNA2/NAM7 helicase-like C-terminal" evidence="2">
    <location>
        <begin position="1314"/>
        <end position="1525"/>
    </location>
</feature>
<feature type="domain" description="Restriction endonuclease type II-like" evidence="3">
    <location>
        <begin position="1586"/>
        <end position="1678"/>
    </location>
</feature>
<dbReference type="Pfam" id="PF13087">
    <property type="entry name" value="AAA_12"/>
    <property type="match status" value="1"/>
</dbReference>
<dbReference type="InterPro" id="IPR047187">
    <property type="entry name" value="SF1_C_Upf1"/>
</dbReference>
<gene>
    <name evidence="4" type="ORF">SAMN05192549_103401</name>
</gene>
<feature type="domain" description="DNA2/NAM7 helicase helicase" evidence="1">
    <location>
        <begin position="1157"/>
        <end position="1282"/>
    </location>
</feature>
<evidence type="ECO:0000313" key="5">
    <source>
        <dbReference type="Proteomes" id="UP000184339"/>
    </source>
</evidence>
<dbReference type="InterPro" id="IPR025103">
    <property type="entry name" value="DUF4011"/>
</dbReference>
<dbReference type="Gene3D" id="3.40.50.300">
    <property type="entry name" value="P-loop containing nucleotide triphosphate hydrolases"/>
    <property type="match status" value="3"/>
</dbReference>
<dbReference type="OrthoDB" id="9757917at2"/>
<dbReference type="InterPro" id="IPR041679">
    <property type="entry name" value="DNA2/NAM7-like_C"/>
</dbReference>
<protein>
    <submittedName>
        <fullName evidence="4">AAA domain-containing protein</fullName>
    </submittedName>
</protein>
<evidence type="ECO:0000259" key="2">
    <source>
        <dbReference type="Pfam" id="PF13087"/>
    </source>
</evidence>
<accession>A0A1M7N151</accession>
<dbReference type="PANTHER" id="PTHR10887:SF495">
    <property type="entry name" value="HELICASE SENATAXIN ISOFORM X1-RELATED"/>
    <property type="match status" value="1"/>
</dbReference>
<dbReference type="STRING" id="551987.SAMN05192549_103401"/>
<dbReference type="SUPFAM" id="SSF52540">
    <property type="entry name" value="P-loop containing nucleoside triphosphate hydrolases"/>
    <property type="match status" value="1"/>
</dbReference>
<evidence type="ECO:0000259" key="1">
    <source>
        <dbReference type="Pfam" id="PF13086"/>
    </source>
</evidence>
<dbReference type="InterPro" id="IPR027417">
    <property type="entry name" value="P-loop_NTPase"/>
</dbReference>
<dbReference type="InterPro" id="IPR045055">
    <property type="entry name" value="DNA2/NAM7-like"/>
</dbReference>
<dbReference type="Proteomes" id="UP000184339">
    <property type="component" value="Unassembled WGS sequence"/>
</dbReference>
<dbReference type="InterPro" id="IPR049468">
    <property type="entry name" value="Restrct_endonuc-II-like_dom"/>
</dbReference>
<organism evidence="4 5">
    <name type="scientific">Duganella sacchari</name>
    <dbReference type="NCBI Taxonomy" id="551987"/>
    <lineage>
        <taxon>Bacteria</taxon>
        <taxon>Pseudomonadati</taxon>
        <taxon>Pseudomonadota</taxon>
        <taxon>Betaproteobacteria</taxon>
        <taxon>Burkholderiales</taxon>
        <taxon>Oxalobacteraceae</taxon>
        <taxon>Telluria group</taxon>
        <taxon>Duganella</taxon>
    </lineage>
</organism>
<sequence length="1680" mass="188812">MSTPAPGFFDFLNGLHDAPQTEDLQAWLLPLFEQVAQLHAQDQVAPLKGVASVRFDYNQLWFEQGLAQAPQRADDKIAALDPQSTLTISARLYQDDEETRNLRIAALQTGTGVEAPAYLPGYVSWEHTWSHHDPLTDIFVLGLMLASAACRLNLSQEEDLARFAAHRHNLFALNDRLNPVWARMIVRMTELSRHRREPDLQEVIHTLRNYRVLDAPVALPAVAQGEGSRNRQLQAHLRDRLFEVSRRNKLLYFRQSQQTLNLTVGSFPLMLDVRNIKEEQLFYWHEGVAKQVCSEAPIPLQKYLRFEDLPFLPSQLDAIRTAAQRDQNEYGCSQLRLAVCMLRWHNFKEDKNERITTPLLLLPVTLTRKKGVRDTYQLQATTSVAEVNPVLRHVLRQVYGMELPETVDLEQPLDAFHAQLEQQIRQSEPGITLHKIERPQIQVIRKLAKARLDQFERRRKKQLSGLTRRSHGDFEYSYDQSAYHPLGVQLFLDRVKPQPAPLANLVGKPRPLYMTAPGLVESETYVIDEDRAGSPYDWEFDLCALTLGNFNYRKMSLVQDYNALLRENLSSPAFDGIFSLEPRRSFADTVEQPDLASQFTVVPQDPTQARAITHARSGASMIIQGPPGTGKSQTITNLIADYVARGKRIMFVCEKRAAIDVVYHRLQQHGLEKLCALIHDSQGDKKAFVMDLKACYEAWLAPVAEPEQAEHQRNALLALAGREQEQLAAFSSEMTATYANVGIPLRDLYKRIAILGVDEGASVSMELPDYAQWAGNGAILLDLATRLRDAGQDPVLAHHPLRNVHPQLLATPQPVAAVRAAAAEALPLLRQLQSSLSALPAELWQDMAGLRRLAGYLQAVRPLLQRQLPELLDADLPRSAAFLKLRKQYLAQREAVVAATGKSAHWRVRPTADEVEIALPQATAVEQKLLGFLSPVWWQLRRLFKSAYDMGAHAVKPRWSDCLRWLQQDYQATAALAAVQREIDSEWHVDDVDAFSAQVEALHAQSAALPPALLLFQRELTSRRHADLAGLVELEHLCTVVFRALDAGWVDFDHLSVPQWLDQLEATGDASAWLPLMASGLTALHQTPAAFAHAARTWPGQPEALELAMARASLAQVYRDNAALSRQSGAQLDQLCAQLSAHLRELHALNARVILERRRNQFLAQLAIANSSASQLSAEQKEFKKNYSAGRRELENEFSKVMRYKAIRELASSHSGLVVRDLKPVWMMSPLSISDTLPLEADYFDVVIFDEASQIPVEEAIPSLYRGPQVIVVGDEMQLPPTNFFSAQHDPDEADEEMMADLSSDSFLNQAARSLPSTMLQWHYRSRSEALITFSNHRFYEGSLLTIPDHALMQPAAPIVMANGAEAAPALVQALQRPISFHFLSDGLYRDRRNQPEAAYIAQLVRQLLVSGSPLTLGVVAFSEAQQDEIVQALRALASADAGFSTLLDAAYEREEDGQFCGLFIKNLENVQGDERDLIIMSVCYGYDAQRKMLMNFGPINRAGGEKRLNVVFSRAKRHMFLVSSVKHTDIRNDYNPGAFALKAYLQFAELSSIGDLPGARQVIELLGGKHRVRRQTEYHPVVAQLQHVLQQRGYLVDTDIGESSLRCDLGVRRHGDSAYRLGILVDTDTHYAAPDLIERYLQQPDLLSGAGWRIARVYSKDWVARREAVLDELFKTLDA</sequence>
<keyword evidence="5" id="KW-1185">Reference proteome</keyword>
<feature type="domain" description="DNA2/NAM7 helicase helicase" evidence="1">
    <location>
        <begin position="606"/>
        <end position="671"/>
    </location>
</feature>
<evidence type="ECO:0000313" key="4">
    <source>
        <dbReference type="EMBL" id="SHM96653.1"/>
    </source>
</evidence>
<proteinExistence type="predicted"/>
<dbReference type="Pfam" id="PF13086">
    <property type="entry name" value="AAA_11"/>
    <property type="match status" value="2"/>
</dbReference>